<dbReference type="EMBL" id="DOEK01000034">
    <property type="protein sequence ID" value="HBP30993.1"/>
    <property type="molecule type" value="Genomic_DNA"/>
</dbReference>
<accession>A0A356LIY6</accession>
<dbReference type="InterPro" id="IPR036928">
    <property type="entry name" value="AS_sf"/>
</dbReference>
<comment type="caution">
    <text evidence="2">The sequence shown here is derived from an EMBL/GenBank/DDBJ whole genome shotgun (WGS) entry which is preliminary data.</text>
</comment>
<dbReference type="Proteomes" id="UP000264036">
    <property type="component" value="Unassembled WGS sequence"/>
</dbReference>
<protein>
    <submittedName>
        <fullName evidence="2">Amidase</fullName>
        <ecNumber evidence="2">3.5.1.4</ecNumber>
    </submittedName>
</protein>
<dbReference type="InterPro" id="IPR023631">
    <property type="entry name" value="Amidase_dom"/>
</dbReference>
<feature type="domain" description="Amidase" evidence="1">
    <location>
        <begin position="26"/>
        <end position="439"/>
    </location>
</feature>
<dbReference type="SUPFAM" id="SSF75304">
    <property type="entry name" value="Amidase signature (AS) enzymes"/>
    <property type="match status" value="1"/>
</dbReference>
<dbReference type="AlphaFoldDB" id="A0A356LIY6"/>
<name>A0A356LIY6_9BURK</name>
<evidence type="ECO:0000313" key="2">
    <source>
        <dbReference type="EMBL" id="HBP30993.1"/>
    </source>
</evidence>
<evidence type="ECO:0000313" key="3">
    <source>
        <dbReference type="Proteomes" id="UP000264036"/>
    </source>
</evidence>
<dbReference type="Pfam" id="PF01425">
    <property type="entry name" value="Amidase"/>
    <property type="match status" value="1"/>
</dbReference>
<dbReference type="GO" id="GO:0004040">
    <property type="term" value="F:amidase activity"/>
    <property type="evidence" value="ECO:0007669"/>
    <property type="project" value="UniProtKB-EC"/>
</dbReference>
<sequence>MNSSAFPSLTCLSHALDEGSISSVQLTQQALARATSGEGPKVYTQVFDEQALAAAAAADTLRQAGVRRSAVDGLPISVKDLFDIKGKPTRAGSVVLNDAPAASDNAKVVQRLINAGAVIIGTTNMTEFAYSGLGVNPHYGTPRNPWERTVGEGRIPGGSSSGAAVSVTDGMAVAAIGSDTGGSVRIPSALCGLTGFKPTARRVPQQGVLPLSTTLDSIGPLAASVACCAILDALMTGENHTPIAPKPLKGLRLLFPSNAVLDGADDHVATSFAHVLSQLSAAGAIIVEQAVPPFDQLPGINAQGGFIAAEAWAWHRQLIADKADAYDPRVVSRMLRGKQISAADYIDLLHRRTQWIQQLQMQLADYDAMIMPTVPVIAPTIAELQDEEVYHKTNLLLLRNPTFINFLDGCAVSLPCHAPGTAPVGVSIAAAGGQDRKVLAIAKAVETLLQS</sequence>
<dbReference type="PANTHER" id="PTHR11895:SF176">
    <property type="entry name" value="AMIDASE AMID-RELATED"/>
    <property type="match status" value="1"/>
</dbReference>
<dbReference type="Gene3D" id="3.90.1300.10">
    <property type="entry name" value="Amidase signature (AS) domain"/>
    <property type="match status" value="1"/>
</dbReference>
<keyword evidence="2" id="KW-0378">Hydrolase</keyword>
<evidence type="ECO:0000259" key="1">
    <source>
        <dbReference type="Pfam" id="PF01425"/>
    </source>
</evidence>
<reference evidence="2 3" key="1">
    <citation type="journal article" date="2018" name="Nat. Biotechnol.">
        <title>A standardized bacterial taxonomy based on genome phylogeny substantially revises the tree of life.</title>
        <authorList>
            <person name="Parks D.H."/>
            <person name="Chuvochina M."/>
            <person name="Waite D.W."/>
            <person name="Rinke C."/>
            <person name="Skarshewski A."/>
            <person name="Chaumeil P.A."/>
            <person name="Hugenholtz P."/>
        </authorList>
    </citation>
    <scope>NUCLEOTIDE SEQUENCE [LARGE SCALE GENOMIC DNA]</scope>
    <source>
        <strain evidence="2">UBA10707</strain>
    </source>
</reference>
<gene>
    <name evidence="2" type="ORF">DD666_16460</name>
</gene>
<proteinExistence type="predicted"/>
<organism evidence="2 3">
    <name type="scientific">Advenella kashmirensis</name>
    <dbReference type="NCBI Taxonomy" id="310575"/>
    <lineage>
        <taxon>Bacteria</taxon>
        <taxon>Pseudomonadati</taxon>
        <taxon>Pseudomonadota</taxon>
        <taxon>Betaproteobacteria</taxon>
        <taxon>Burkholderiales</taxon>
        <taxon>Alcaligenaceae</taxon>
    </lineage>
</organism>
<dbReference type="EC" id="3.5.1.4" evidence="2"/>
<dbReference type="PANTHER" id="PTHR11895">
    <property type="entry name" value="TRANSAMIDASE"/>
    <property type="match status" value="1"/>
</dbReference>
<dbReference type="NCBIfam" id="NF005460">
    <property type="entry name" value="PRK07056.1"/>
    <property type="match status" value="1"/>
</dbReference>
<dbReference type="InterPro" id="IPR000120">
    <property type="entry name" value="Amidase"/>
</dbReference>